<dbReference type="InterPro" id="IPR028087">
    <property type="entry name" value="Tad_N"/>
</dbReference>
<dbReference type="Pfam" id="PF13400">
    <property type="entry name" value="Tad"/>
    <property type="match status" value="1"/>
</dbReference>
<name>A0A853C367_9ACTN</name>
<keyword evidence="4" id="KW-1185">Reference proteome</keyword>
<comment type="caution">
    <text evidence="3">The sequence shown here is derived from an EMBL/GenBank/DDBJ whole genome shotgun (WGS) entry which is preliminary data.</text>
</comment>
<evidence type="ECO:0000259" key="2">
    <source>
        <dbReference type="Pfam" id="PF13400"/>
    </source>
</evidence>
<accession>A0A853C367</accession>
<dbReference type="RefSeq" id="WP_179667647.1">
    <property type="nucleotide sequence ID" value="NZ_JACCFP010000001.1"/>
</dbReference>
<keyword evidence="1" id="KW-1133">Transmembrane helix</keyword>
<evidence type="ECO:0000313" key="3">
    <source>
        <dbReference type="EMBL" id="NYJ01132.1"/>
    </source>
</evidence>
<sequence>MRRIFGERRRDERGAVATVAGVFVVVIMVIAALVVDIGMQRVLRADLQALADVVALDLARELDGRPAGSYNGVRGTRMDAARDASVRRNSDVIGGPVDPRGVTWELVKRDPTGSQWVPAEGGDVPAAVKVIASAEVGFVFGGVTGEMVGGATRTAVGQARTSACLRVSSYAAHVDTGQSWLLDALLGKVLGTRLAVQVLDPHAGLLGAQVSLLELIEELDPLVATDISALSFTEAADVVVNLERLMLAALHALERRSGQVAQVQLMRGVYDGVRATIGAVGVRLADIVSLETAADAALGLDLDLLDLVAGSLAVANGTNVIDLPLGVTLPLPLGGRGSAVDLRARVVVGQKPVVKCGGTAESSQVVVELYGDAVDVDLGLVSAHVPVSVRLTLADASATVTDVRCLPHAKRVLLDIDSGLASLEVRLGRMAGQPSSPEMRVALADVGLPGWNGIEVARGTIALTSGQSMSRPTLHRHIDVVDEDYSRWVRASEGGIGIPTLHTSLNTLALLDGLGPVSFLLRFLGISNLLDMVVREVVEGVVNPLVHTADRWLLSPLLRTLGIDVAGGTVHAAPTVDCGVPRLVG</sequence>
<feature type="transmembrane region" description="Helical" evidence="1">
    <location>
        <begin position="12"/>
        <end position="35"/>
    </location>
</feature>
<evidence type="ECO:0000256" key="1">
    <source>
        <dbReference type="SAM" id="Phobius"/>
    </source>
</evidence>
<keyword evidence="1" id="KW-0812">Transmembrane</keyword>
<organism evidence="3 4">
    <name type="scientific">Nocardioides thalensis</name>
    <dbReference type="NCBI Taxonomy" id="1914755"/>
    <lineage>
        <taxon>Bacteria</taxon>
        <taxon>Bacillati</taxon>
        <taxon>Actinomycetota</taxon>
        <taxon>Actinomycetes</taxon>
        <taxon>Propionibacteriales</taxon>
        <taxon>Nocardioidaceae</taxon>
        <taxon>Nocardioides</taxon>
    </lineage>
</organism>
<evidence type="ECO:0000313" key="4">
    <source>
        <dbReference type="Proteomes" id="UP000530424"/>
    </source>
</evidence>
<keyword evidence="1" id="KW-0472">Membrane</keyword>
<proteinExistence type="predicted"/>
<protein>
    <submittedName>
        <fullName evidence="3">Putative membrane protein</fullName>
    </submittedName>
</protein>
<feature type="domain" description="Putative Flp pilus-assembly TadG-like N-terminal" evidence="2">
    <location>
        <begin position="14"/>
        <end position="56"/>
    </location>
</feature>
<dbReference type="Proteomes" id="UP000530424">
    <property type="component" value="Unassembled WGS sequence"/>
</dbReference>
<gene>
    <name evidence="3" type="ORF">HNR19_001830</name>
</gene>
<reference evidence="3 4" key="1">
    <citation type="submission" date="2020-07" db="EMBL/GenBank/DDBJ databases">
        <title>Sequencing the genomes of 1000 actinobacteria strains.</title>
        <authorList>
            <person name="Klenk H.-P."/>
        </authorList>
    </citation>
    <scope>NUCLEOTIDE SEQUENCE [LARGE SCALE GENOMIC DNA]</scope>
    <source>
        <strain evidence="3 4">DSM 103833</strain>
    </source>
</reference>
<dbReference type="EMBL" id="JACCFP010000001">
    <property type="protein sequence ID" value="NYJ01132.1"/>
    <property type="molecule type" value="Genomic_DNA"/>
</dbReference>
<dbReference type="AlphaFoldDB" id="A0A853C367"/>